<dbReference type="EMBL" id="PQNK01000007">
    <property type="protein sequence ID" value="RRO86751.1"/>
    <property type="molecule type" value="Genomic_DNA"/>
</dbReference>
<keyword evidence="1" id="KW-0472">Membrane</keyword>
<comment type="caution">
    <text evidence="2">The sequence shown here is derived from an EMBL/GenBank/DDBJ whole genome shotgun (WGS) entry which is preliminary data.</text>
</comment>
<evidence type="ECO:0008006" key="4">
    <source>
        <dbReference type="Google" id="ProtNLM"/>
    </source>
</evidence>
<accession>A0A426PYM0</accession>
<evidence type="ECO:0000313" key="3">
    <source>
        <dbReference type="Proteomes" id="UP000276526"/>
    </source>
</evidence>
<keyword evidence="1" id="KW-1133">Transmembrane helix</keyword>
<reference evidence="2 3" key="1">
    <citation type="submission" date="2018-01" db="EMBL/GenBank/DDBJ databases">
        <title>Twenty Corynebacterium bovis Genomes.</title>
        <authorList>
            <person name="Gulvik C.A."/>
        </authorList>
    </citation>
    <scope>NUCLEOTIDE SEQUENCE [LARGE SCALE GENOMIC DNA]</scope>
    <source>
        <strain evidence="2 3">F6900</strain>
    </source>
</reference>
<dbReference type="AlphaFoldDB" id="A0A426PYM0"/>
<keyword evidence="1" id="KW-0812">Transmembrane</keyword>
<sequence length="201" mass="21352">MERPGGRPGACYVDAVDELRRTGPDGDRPGPPDTRGTRGATRVLYRSTVPGPVWAPVAAVAVAVLALGLAWVCVQRHLPAGTALCLLLAVAAVPVHRAVFPVVLEVRPDVVVVNPGAFRLTRVVPLSSLRRVRPADRPGRTGAWSPAARTWVYEAGPARPHGRVTFSEDGGRTTTVSVADAATVTAVVERARVRFRRSPGH</sequence>
<proteinExistence type="predicted"/>
<dbReference type="Proteomes" id="UP000276526">
    <property type="component" value="Unassembled WGS sequence"/>
</dbReference>
<protein>
    <recommendedName>
        <fullName evidence="4">DUF3093 domain-containing protein</fullName>
    </recommendedName>
</protein>
<gene>
    <name evidence="2" type="ORF">CXF48_05660</name>
</gene>
<name>A0A426PYM0_9CORY</name>
<feature type="transmembrane region" description="Helical" evidence="1">
    <location>
        <begin position="53"/>
        <end position="74"/>
    </location>
</feature>
<evidence type="ECO:0000256" key="1">
    <source>
        <dbReference type="SAM" id="Phobius"/>
    </source>
</evidence>
<evidence type="ECO:0000313" key="2">
    <source>
        <dbReference type="EMBL" id="RRO86751.1"/>
    </source>
</evidence>
<organism evidence="2 3">
    <name type="scientific">Corynebacterium bovis</name>
    <dbReference type="NCBI Taxonomy" id="36808"/>
    <lineage>
        <taxon>Bacteria</taxon>
        <taxon>Bacillati</taxon>
        <taxon>Actinomycetota</taxon>
        <taxon>Actinomycetes</taxon>
        <taxon>Mycobacteriales</taxon>
        <taxon>Corynebacteriaceae</taxon>
        <taxon>Corynebacterium</taxon>
    </lineage>
</organism>